<sequence length="153" mass="17664">MTFADIELERKRKNHHTNVVDNNQTNLFLFFPYAADVPLNRNAASLEKRIYFCRDIQSARRDNQHQSPRLSHNTRHDALCTLSLVAKRGTLSSFHIVGPLRRFSQTSESLGWIETGIQDGSLYFSFPQRHVVNGKSCGYTRLVSRIQYHPSMI</sequence>
<dbReference type="Proteomes" id="UP001519460">
    <property type="component" value="Unassembled WGS sequence"/>
</dbReference>
<evidence type="ECO:0000313" key="1">
    <source>
        <dbReference type="EMBL" id="KAK7499393.1"/>
    </source>
</evidence>
<evidence type="ECO:0000313" key="2">
    <source>
        <dbReference type="Proteomes" id="UP001519460"/>
    </source>
</evidence>
<reference evidence="1 2" key="1">
    <citation type="journal article" date="2023" name="Sci. Data">
        <title>Genome assembly of the Korean intertidal mud-creeper Batillaria attramentaria.</title>
        <authorList>
            <person name="Patra A.K."/>
            <person name="Ho P.T."/>
            <person name="Jun S."/>
            <person name="Lee S.J."/>
            <person name="Kim Y."/>
            <person name="Won Y.J."/>
        </authorList>
    </citation>
    <scope>NUCLEOTIDE SEQUENCE [LARGE SCALE GENOMIC DNA]</scope>
    <source>
        <strain evidence="1">Wonlab-2016</strain>
    </source>
</reference>
<dbReference type="EMBL" id="JACVVK020000044">
    <property type="protein sequence ID" value="KAK7499393.1"/>
    <property type="molecule type" value="Genomic_DNA"/>
</dbReference>
<dbReference type="AlphaFoldDB" id="A0ABD0LJP6"/>
<comment type="caution">
    <text evidence="1">The sequence shown here is derived from an EMBL/GenBank/DDBJ whole genome shotgun (WGS) entry which is preliminary data.</text>
</comment>
<keyword evidence="2" id="KW-1185">Reference proteome</keyword>
<organism evidence="1 2">
    <name type="scientific">Batillaria attramentaria</name>
    <dbReference type="NCBI Taxonomy" id="370345"/>
    <lineage>
        <taxon>Eukaryota</taxon>
        <taxon>Metazoa</taxon>
        <taxon>Spiralia</taxon>
        <taxon>Lophotrochozoa</taxon>
        <taxon>Mollusca</taxon>
        <taxon>Gastropoda</taxon>
        <taxon>Caenogastropoda</taxon>
        <taxon>Sorbeoconcha</taxon>
        <taxon>Cerithioidea</taxon>
        <taxon>Batillariidae</taxon>
        <taxon>Batillaria</taxon>
    </lineage>
</organism>
<gene>
    <name evidence="1" type="ORF">BaRGS_00009368</name>
</gene>
<proteinExistence type="predicted"/>
<protein>
    <submittedName>
        <fullName evidence="1">Uncharacterized protein</fullName>
    </submittedName>
</protein>
<name>A0ABD0LJP6_9CAEN</name>
<accession>A0ABD0LJP6</accession>